<dbReference type="Pfam" id="PF00160">
    <property type="entry name" value="Pro_isomerase"/>
    <property type="match status" value="1"/>
</dbReference>
<keyword evidence="1" id="KW-0697">Rotamase</keyword>
<reference evidence="4" key="2">
    <citation type="submission" date="2025-09" db="UniProtKB">
        <authorList>
            <consortium name="Ensembl"/>
        </authorList>
    </citation>
    <scope>IDENTIFICATION</scope>
</reference>
<comment type="catalytic activity">
    <reaction evidence="1">
        <text>[protein]-peptidylproline (omega=180) = [protein]-peptidylproline (omega=0)</text>
        <dbReference type="Rhea" id="RHEA:16237"/>
        <dbReference type="Rhea" id="RHEA-COMP:10747"/>
        <dbReference type="Rhea" id="RHEA-COMP:10748"/>
        <dbReference type="ChEBI" id="CHEBI:83833"/>
        <dbReference type="ChEBI" id="CHEBI:83834"/>
        <dbReference type="EC" id="5.2.1.8"/>
    </reaction>
</comment>
<dbReference type="GeneTree" id="ENSGT00940000154721"/>
<accession>A0A8C5S5S8</accession>
<dbReference type="EC" id="5.2.1.8" evidence="1"/>
<dbReference type="Ensembl" id="ENSLLTT00000013189.1">
    <property type="protein sequence ID" value="ENSLLTP00000012698.1"/>
    <property type="gene ID" value="ENSLLTG00000009716.1"/>
</dbReference>
<dbReference type="GO" id="GO:0006457">
    <property type="term" value="P:protein folding"/>
    <property type="evidence" value="ECO:0007669"/>
    <property type="project" value="TreeGrafter"/>
</dbReference>
<keyword evidence="2" id="KW-0812">Transmembrane</keyword>
<dbReference type="GO" id="GO:0005737">
    <property type="term" value="C:cytoplasm"/>
    <property type="evidence" value="ECO:0007669"/>
    <property type="project" value="TreeGrafter"/>
</dbReference>
<keyword evidence="1" id="KW-0413">Isomerase</keyword>
<dbReference type="InterPro" id="IPR029000">
    <property type="entry name" value="Cyclophilin-like_dom_sf"/>
</dbReference>
<dbReference type="InterPro" id="IPR002130">
    <property type="entry name" value="Cyclophilin-type_PPIase_dom"/>
</dbReference>
<evidence type="ECO:0000256" key="1">
    <source>
        <dbReference type="RuleBase" id="RU363019"/>
    </source>
</evidence>
<keyword evidence="2" id="KW-0472">Membrane</keyword>
<evidence type="ECO:0000256" key="2">
    <source>
        <dbReference type="SAM" id="Phobius"/>
    </source>
</evidence>
<comment type="similarity">
    <text evidence="1">Belongs to the cyclophilin-type PPIase family.</text>
</comment>
<feature type="domain" description="PPIase cyclophilin-type" evidence="3">
    <location>
        <begin position="51"/>
        <end position="160"/>
    </location>
</feature>
<dbReference type="GO" id="GO:0016018">
    <property type="term" value="F:cyclosporin A binding"/>
    <property type="evidence" value="ECO:0007669"/>
    <property type="project" value="TreeGrafter"/>
</dbReference>
<evidence type="ECO:0000313" key="5">
    <source>
        <dbReference type="Proteomes" id="UP000694406"/>
    </source>
</evidence>
<dbReference type="PROSITE" id="PS50072">
    <property type="entry name" value="CSA_PPIASE_2"/>
    <property type="match status" value="1"/>
</dbReference>
<dbReference type="Gene3D" id="2.40.100.10">
    <property type="entry name" value="Cyclophilin-like"/>
    <property type="match status" value="1"/>
</dbReference>
<keyword evidence="5" id="KW-1185">Reference proteome</keyword>
<dbReference type="Proteomes" id="UP000694406">
    <property type="component" value="Unplaced"/>
</dbReference>
<proteinExistence type="inferred from homology"/>
<organism evidence="4 5">
    <name type="scientific">Laticauda laticaudata</name>
    <name type="common">Blue-ringed sea krait</name>
    <name type="synonym">Blue-lipped sea krait</name>
    <dbReference type="NCBI Taxonomy" id="8630"/>
    <lineage>
        <taxon>Eukaryota</taxon>
        <taxon>Metazoa</taxon>
        <taxon>Chordata</taxon>
        <taxon>Craniata</taxon>
        <taxon>Vertebrata</taxon>
        <taxon>Euteleostomi</taxon>
        <taxon>Lepidosauria</taxon>
        <taxon>Squamata</taxon>
        <taxon>Bifurcata</taxon>
        <taxon>Unidentata</taxon>
        <taxon>Episquamata</taxon>
        <taxon>Toxicofera</taxon>
        <taxon>Serpentes</taxon>
        <taxon>Colubroidea</taxon>
        <taxon>Elapidae</taxon>
        <taxon>Laticaudinae</taxon>
        <taxon>Laticauda</taxon>
    </lineage>
</organism>
<keyword evidence="2" id="KW-1133">Transmembrane helix</keyword>
<dbReference type="GO" id="GO:0003755">
    <property type="term" value="F:peptidyl-prolyl cis-trans isomerase activity"/>
    <property type="evidence" value="ECO:0007669"/>
    <property type="project" value="UniProtKB-UniRule"/>
</dbReference>
<sequence length="160" mass="17992">MHFPRHSLSISLSLPPSLPPSLPLSLSLCVFWPGLIAMVVLASNPKNSVVFFNVTIGRQSLGHMKLELFANLVPKRMENSLFHRIMNDFMIQGDYFVNGDGTGMASIYWGNFADENFKLKYSAPSLLSMFFITCSKCDWLDGKHMVFGKIIDGLLIMKKN</sequence>
<comment type="function">
    <text evidence="1">PPIases accelerate the folding of proteins. It catalyzes the cis-trans isomerization of proline imidic peptide bonds in oligopeptides.</text>
</comment>
<dbReference type="PANTHER" id="PTHR11071:SF561">
    <property type="entry name" value="PEPTIDYL-PROLYL CIS-TRANS ISOMERASE D-RELATED"/>
    <property type="match status" value="1"/>
</dbReference>
<evidence type="ECO:0000259" key="3">
    <source>
        <dbReference type="PROSITE" id="PS50072"/>
    </source>
</evidence>
<dbReference type="AlphaFoldDB" id="A0A8C5S5S8"/>
<reference evidence="4" key="1">
    <citation type="submission" date="2025-08" db="UniProtKB">
        <authorList>
            <consortium name="Ensembl"/>
        </authorList>
    </citation>
    <scope>IDENTIFICATION</scope>
</reference>
<dbReference type="PANTHER" id="PTHR11071">
    <property type="entry name" value="PEPTIDYL-PROLYL CIS-TRANS ISOMERASE"/>
    <property type="match status" value="1"/>
</dbReference>
<dbReference type="SUPFAM" id="SSF50891">
    <property type="entry name" value="Cyclophilin-like"/>
    <property type="match status" value="1"/>
</dbReference>
<name>A0A8C5S5S8_LATLA</name>
<evidence type="ECO:0000313" key="4">
    <source>
        <dbReference type="Ensembl" id="ENSLLTP00000012698.1"/>
    </source>
</evidence>
<dbReference type="PRINTS" id="PR00153">
    <property type="entry name" value="CSAPPISMRASE"/>
</dbReference>
<protein>
    <recommendedName>
        <fullName evidence="1">Peptidyl-prolyl cis-trans isomerase</fullName>
        <shortName evidence="1">PPIase</shortName>
        <ecNumber evidence="1">5.2.1.8</ecNumber>
    </recommendedName>
</protein>
<feature type="transmembrane region" description="Helical" evidence="2">
    <location>
        <begin position="20"/>
        <end position="42"/>
    </location>
</feature>